<evidence type="ECO:0000256" key="1">
    <source>
        <dbReference type="SAM" id="MobiDB-lite"/>
    </source>
</evidence>
<protein>
    <submittedName>
        <fullName evidence="2">Uncharacterized protein</fullName>
    </submittedName>
</protein>
<sequence>MEPVSPGIGDIGHDKNSNWVCGFIGQINPYTILEAKLQAILDDLEMAWSNAEIRVIVETYCAKSHSYYSPSRSSAISRMQLGGATASRLRSSSLKKPPEPLRRAVADCLSAAAPSHLEASRTLRDYLATQATIDFAYGMILEHTLAERERSPAVVARCVALLKRYLLSIGFQETLVGLQMHARFASNGACLFSTTCNTVADSWLSKDWTTGSNLALAFTISLNAKLHVVIISSGVENTGLEKEMTVYKPGEETLLHIDRFCISIIAECDASLYRKLAPWSRSLSQQSGIPVPPPNVNPLPVSSFASGTLVKSLNYVRSLVAQYIPKRSFQPAAFSGAAPASRQSLPTLSSLLSRSFNSQLSPANGNEPLDSKDTSVTSVSDSPIAEETDELGDLEFMALDVFRWRWCGEQHSSLLLPKSDHILNLQDIRSHNFLEVGAAALLVGDMEAKMKGEAWRIFGSADMPYLDQLLQPSLLTTVTNSSSAFAHLRAITALKRSKPGANQIWHVQEDSPLSTFRPRARPLFQYRHYSEQQPLRLNPVEVYEVIAAVCSETSSVNSHLTTVSSKLRHSGRPSMDVAVSVLVKLVIDMYVLDSETAAPLALSLLEDMLNSPNVMSKTRAFDLIINLGVHAHLLEPPAPDGSTTIEEQYSQEAYFDNGTQVSTHEKIQSDYLKKTGNSSAIDKFECWILGILYEVLLHLVQIEEKEEAVWASSLSCLLYFVCDRGKIRRNRLIGLDIREVKDEGCNLAAGNGKGQDRVTVIKVLMEISRRNSWAEIVHCKLICMMANMFYQVTEGSDKVVSAIPSFLVKQVDLIGGIDFIFVELVLSNSREERRNLYLVLFDYVLHKINETCIAAGVSEYSDDEVRPIATLLVLADAPEALHISVKLGVEGIVELLRRSISTSLSTYPNNDRLLMIVTVYGKKILQIRLRTLAITCKGLKVASDIVAYLFGQIAAHCYVVGTCILAVCLLWLRPLLEKIVEKFDTLIGSFTHLDIEFTQMVQITKLSKSIESISGVLGNVAAMNAKLSWTTLHSLLHSERNAYRHNGYLWLGELLIAEISGDADLSLWSSIKSLEQKISLVGVNDYSASMDVPLPIWLMCGLLKSKNSFIRWGFLFVLERLLMRCKCLLDENEVQHVMRNQSATRIHDKSRLEKANAVIDIMSCALSLMAQINETDRMNILKMCDILLSQLCLKVAHMEDMKQVKDSERKSKVDEAGHLDKIGRGDLIGDPNGKNVYTPTASMAALLLNGQAIVPMQLVARVPAALFYWPLIQLAAAATDNIALGVSVGSKGRGNLPGGTSDIRATLLLLLIGKCTADPAAFIEVGGEEFFRELLDDTDARVAYYSSTFLLKAKQQRKAIGKSVPADAWLASTVKRIALFFFLD</sequence>
<feature type="region of interest" description="Disordered" evidence="1">
    <location>
        <begin position="362"/>
        <end position="384"/>
    </location>
</feature>
<accession>A0AAV6YEI8</accession>
<dbReference type="EMBL" id="WHWC01000001">
    <property type="protein sequence ID" value="KAG8390892.1"/>
    <property type="molecule type" value="Genomic_DNA"/>
</dbReference>
<reference evidence="2" key="1">
    <citation type="submission" date="2019-10" db="EMBL/GenBank/DDBJ databases">
        <authorList>
            <person name="Zhang R."/>
            <person name="Pan Y."/>
            <person name="Wang J."/>
            <person name="Ma R."/>
            <person name="Yu S."/>
        </authorList>
    </citation>
    <scope>NUCLEOTIDE SEQUENCE</scope>
    <source>
        <strain evidence="2">LA-IB0</strain>
        <tissue evidence="2">Leaf</tissue>
    </source>
</reference>
<comment type="caution">
    <text evidence="2">The sequence shown here is derived from an EMBL/GenBank/DDBJ whole genome shotgun (WGS) entry which is preliminary data.</text>
</comment>
<organism evidence="2 3">
    <name type="scientific">Buddleja alternifolia</name>
    <dbReference type="NCBI Taxonomy" id="168488"/>
    <lineage>
        <taxon>Eukaryota</taxon>
        <taxon>Viridiplantae</taxon>
        <taxon>Streptophyta</taxon>
        <taxon>Embryophyta</taxon>
        <taxon>Tracheophyta</taxon>
        <taxon>Spermatophyta</taxon>
        <taxon>Magnoliopsida</taxon>
        <taxon>eudicotyledons</taxon>
        <taxon>Gunneridae</taxon>
        <taxon>Pentapetalae</taxon>
        <taxon>asterids</taxon>
        <taxon>lamiids</taxon>
        <taxon>Lamiales</taxon>
        <taxon>Scrophulariaceae</taxon>
        <taxon>Buddlejeae</taxon>
        <taxon>Buddleja</taxon>
    </lineage>
</organism>
<gene>
    <name evidence="2" type="ORF">BUALT_Bualt01G0130800</name>
</gene>
<evidence type="ECO:0000313" key="3">
    <source>
        <dbReference type="Proteomes" id="UP000826271"/>
    </source>
</evidence>
<name>A0AAV6YEI8_9LAMI</name>
<proteinExistence type="predicted"/>
<keyword evidence="3" id="KW-1185">Reference proteome</keyword>
<dbReference type="PANTHER" id="PTHR34958:SF1">
    <property type="entry name" value="ARMADILLO-LIKE HELICAL DOMAIN-CONTAINING PROTEIN"/>
    <property type="match status" value="1"/>
</dbReference>
<dbReference type="Proteomes" id="UP000826271">
    <property type="component" value="Unassembled WGS sequence"/>
</dbReference>
<dbReference type="PANTHER" id="PTHR34958">
    <property type="entry name" value="CONDITIONAL LOSS-OF-GROWTH 1"/>
    <property type="match status" value="1"/>
</dbReference>
<evidence type="ECO:0000313" key="2">
    <source>
        <dbReference type="EMBL" id="KAG8390892.1"/>
    </source>
</evidence>